<reference evidence="1 2" key="1">
    <citation type="submission" date="2018-03" db="EMBL/GenBank/DDBJ databases">
        <title>Genomic Encyclopedia of Archaeal and Bacterial Type Strains, Phase II (KMG-II): from individual species to whole genera.</title>
        <authorList>
            <person name="Goeker M."/>
        </authorList>
    </citation>
    <scope>NUCLEOTIDE SEQUENCE [LARGE SCALE GENOMIC DNA]</scope>
    <source>
        <strain evidence="1 2">DSM 100346</strain>
    </source>
</reference>
<sequence length="35" mass="4007">MVYFEIQLFVMKIAIVMLIKKSPILIAIRIPAGFV</sequence>
<accession>A0A316AMM3</accession>
<dbReference type="Proteomes" id="UP000245880">
    <property type="component" value="Unassembled WGS sequence"/>
</dbReference>
<name>A0A316AMM3_9BACT</name>
<proteinExistence type="predicted"/>
<gene>
    <name evidence="1" type="ORF">CLV98_105220</name>
</gene>
<evidence type="ECO:0000313" key="1">
    <source>
        <dbReference type="EMBL" id="PWJ58040.1"/>
    </source>
</evidence>
<comment type="caution">
    <text evidence="1">The sequence shown here is derived from an EMBL/GenBank/DDBJ whole genome shotgun (WGS) entry which is preliminary data.</text>
</comment>
<dbReference type="EMBL" id="QGDT01000005">
    <property type="protein sequence ID" value="PWJ58040.1"/>
    <property type="molecule type" value="Genomic_DNA"/>
</dbReference>
<keyword evidence="2" id="KW-1185">Reference proteome</keyword>
<dbReference type="AlphaFoldDB" id="A0A316AMM3"/>
<organism evidence="1 2">
    <name type="scientific">Dyadobacter jejuensis</name>
    <dbReference type="NCBI Taxonomy" id="1082580"/>
    <lineage>
        <taxon>Bacteria</taxon>
        <taxon>Pseudomonadati</taxon>
        <taxon>Bacteroidota</taxon>
        <taxon>Cytophagia</taxon>
        <taxon>Cytophagales</taxon>
        <taxon>Spirosomataceae</taxon>
        <taxon>Dyadobacter</taxon>
    </lineage>
</organism>
<evidence type="ECO:0000313" key="2">
    <source>
        <dbReference type="Proteomes" id="UP000245880"/>
    </source>
</evidence>
<protein>
    <submittedName>
        <fullName evidence="1">Uncharacterized protein</fullName>
    </submittedName>
</protein>